<comment type="caution">
    <text evidence="1">The sequence shown here is derived from an EMBL/GenBank/DDBJ whole genome shotgun (WGS) entry which is preliminary data.</text>
</comment>
<name>A0A9D1Z136_9BACT</name>
<accession>A0A9D1Z136</accession>
<sequence length="305" mass="32534">MKKYALLLLLATACNSSETITTTTVEEAASRVLEYTPAPGQFINNRQAGFPTDTPITTPEAAVAYAQARLALGGDPDFGAETASYGYVSLGGWGGYIVLGFDTPVSNTGDYDLYVSGNSFSGSSEPGIVWVAQDANGDGSHVGETWYELKGSEYANPKTRLGYEVTYVEQADGTVAWTDNDGGKGSIDRVFLHTQSYVPAWVQPLTYSGTRLPDNVLFDQETGIYDMTSFAWGYVDNASTIDGAGTKNRFKISNAVDADGNPANLQQIDFVKIQTGVNCKAGGNVGEISTEVCAVGCYRTVTQTE</sequence>
<evidence type="ECO:0008006" key="3">
    <source>
        <dbReference type="Google" id="ProtNLM"/>
    </source>
</evidence>
<gene>
    <name evidence="1" type="ORF">H9828_05870</name>
</gene>
<dbReference type="EMBL" id="DXDA01000050">
    <property type="protein sequence ID" value="HIY68923.1"/>
    <property type="molecule type" value="Genomic_DNA"/>
</dbReference>
<reference evidence="1" key="2">
    <citation type="submission" date="2021-04" db="EMBL/GenBank/DDBJ databases">
        <authorList>
            <person name="Gilroy R."/>
        </authorList>
    </citation>
    <scope>NUCLEOTIDE SEQUENCE</scope>
    <source>
        <strain evidence="1">5134</strain>
    </source>
</reference>
<proteinExistence type="predicted"/>
<evidence type="ECO:0000313" key="1">
    <source>
        <dbReference type="EMBL" id="HIY68923.1"/>
    </source>
</evidence>
<organism evidence="1 2">
    <name type="scientific">Candidatus Alistipes intestinigallinarum</name>
    <dbReference type="NCBI Taxonomy" id="2838440"/>
    <lineage>
        <taxon>Bacteria</taxon>
        <taxon>Pseudomonadati</taxon>
        <taxon>Bacteroidota</taxon>
        <taxon>Bacteroidia</taxon>
        <taxon>Bacteroidales</taxon>
        <taxon>Rikenellaceae</taxon>
        <taxon>Alistipes</taxon>
    </lineage>
</organism>
<reference evidence="1" key="1">
    <citation type="journal article" date="2021" name="PeerJ">
        <title>Extensive microbial diversity within the chicken gut microbiome revealed by metagenomics and culture.</title>
        <authorList>
            <person name="Gilroy R."/>
            <person name="Ravi A."/>
            <person name="Getino M."/>
            <person name="Pursley I."/>
            <person name="Horton D.L."/>
            <person name="Alikhan N.F."/>
            <person name="Baker D."/>
            <person name="Gharbi K."/>
            <person name="Hall N."/>
            <person name="Watson M."/>
            <person name="Adriaenssens E.M."/>
            <person name="Foster-Nyarko E."/>
            <person name="Jarju S."/>
            <person name="Secka A."/>
            <person name="Antonio M."/>
            <person name="Oren A."/>
            <person name="Chaudhuri R.R."/>
            <person name="La Ragione R."/>
            <person name="Hildebrand F."/>
            <person name="Pallen M.J."/>
        </authorList>
    </citation>
    <scope>NUCLEOTIDE SEQUENCE</scope>
    <source>
        <strain evidence="1">5134</strain>
    </source>
</reference>
<dbReference type="Proteomes" id="UP000886844">
    <property type="component" value="Unassembled WGS sequence"/>
</dbReference>
<evidence type="ECO:0000313" key="2">
    <source>
        <dbReference type="Proteomes" id="UP000886844"/>
    </source>
</evidence>
<dbReference type="AlphaFoldDB" id="A0A9D1Z136"/>
<protein>
    <recommendedName>
        <fullName evidence="3">PKD domain-containing protein</fullName>
    </recommendedName>
</protein>